<dbReference type="HOGENOM" id="CLU_1469657_0_0_1"/>
<reference evidence="2 3" key="1">
    <citation type="journal article" date="2011" name="Science">
        <title>The ecoresponsive genome of Daphnia pulex.</title>
        <authorList>
            <person name="Colbourne J.K."/>
            <person name="Pfrender M.E."/>
            <person name="Gilbert D."/>
            <person name="Thomas W.K."/>
            <person name="Tucker A."/>
            <person name="Oakley T.H."/>
            <person name="Tokishita S."/>
            <person name="Aerts A."/>
            <person name="Arnold G.J."/>
            <person name="Basu M.K."/>
            <person name="Bauer D.J."/>
            <person name="Caceres C.E."/>
            <person name="Carmel L."/>
            <person name="Casola C."/>
            <person name="Choi J.H."/>
            <person name="Detter J.C."/>
            <person name="Dong Q."/>
            <person name="Dusheyko S."/>
            <person name="Eads B.D."/>
            <person name="Frohlich T."/>
            <person name="Geiler-Samerotte K.A."/>
            <person name="Gerlach D."/>
            <person name="Hatcher P."/>
            <person name="Jogdeo S."/>
            <person name="Krijgsveld J."/>
            <person name="Kriventseva E.V."/>
            <person name="Kultz D."/>
            <person name="Laforsch C."/>
            <person name="Lindquist E."/>
            <person name="Lopez J."/>
            <person name="Manak J.R."/>
            <person name="Muller J."/>
            <person name="Pangilinan J."/>
            <person name="Patwardhan R.P."/>
            <person name="Pitluck S."/>
            <person name="Pritham E.J."/>
            <person name="Rechtsteiner A."/>
            <person name="Rho M."/>
            <person name="Rogozin I.B."/>
            <person name="Sakarya O."/>
            <person name="Salamov A."/>
            <person name="Schaack S."/>
            <person name="Shapiro H."/>
            <person name="Shiga Y."/>
            <person name="Skalitzky C."/>
            <person name="Smith Z."/>
            <person name="Souvorov A."/>
            <person name="Sung W."/>
            <person name="Tang Z."/>
            <person name="Tsuchiya D."/>
            <person name="Tu H."/>
            <person name="Vos H."/>
            <person name="Wang M."/>
            <person name="Wolf Y.I."/>
            <person name="Yamagata H."/>
            <person name="Yamada T."/>
            <person name="Ye Y."/>
            <person name="Shaw J.R."/>
            <person name="Andrews J."/>
            <person name="Crease T.J."/>
            <person name="Tang H."/>
            <person name="Lucas S.M."/>
            <person name="Robertson H.M."/>
            <person name="Bork P."/>
            <person name="Koonin E.V."/>
            <person name="Zdobnov E.M."/>
            <person name="Grigoriev I.V."/>
            <person name="Lynch M."/>
            <person name="Boore J.L."/>
        </authorList>
    </citation>
    <scope>NUCLEOTIDE SEQUENCE [LARGE SCALE GENOMIC DNA]</scope>
</reference>
<feature type="compositionally biased region" description="Low complexity" evidence="1">
    <location>
        <begin position="103"/>
        <end position="115"/>
    </location>
</feature>
<evidence type="ECO:0000313" key="2">
    <source>
        <dbReference type="EMBL" id="EFX67494.1"/>
    </source>
</evidence>
<gene>
    <name evidence="2" type="ORF">DAPPUDRAFT_261583</name>
</gene>
<dbReference type="InParanoid" id="E9HL88"/>
<protein>
    <submittedName>
        <fullName evidence="2">Uncharacterized protein</fullName>
    </submittedName>
</protein>
<keyword evidence="3" id="KW-1185">Reference proteome</keyword>
<dbReference type="Proteomes" id="UP000000305">
    <property type="component" value="Unassembled WGS sequence"/>
</dbReference>
<feature type="compositionally biased region" description="Basic and acidic residues" evidence="1">
    <location>
        <begin position="148"/>
        <end position="157"/>
    </location>
</feature>
<proteinExistence type="predicted"/>
<evidence type="ECO:0000256" key="1">
    <source>
        <dbReference type="SAM" id="MobiDB-lite"/>
    </source>
</evidence>
<dbReference type="KEGG" id="dpx:DAPPUDRAFT_261583"/>
<dbReference type="EMBL" id="GL732677">
    <property type="protein sequence ID" value="EFX67494.1"/>
    <property type="molecule type" value="Genomic_DNA"/>
</dbReference>
<evidence type="ECO:0000313" key="3">
    <source>
        <dbReference type="Proteomes" id="UP000000305"/>
    </source>
</evidence>
<name>E9HL88_DAPPU</name>
<feature type="region of interest" description="Disordered" evidence="1">
    <location>
        <begin position="148"/>
        <end position="184"/>
    </location>
</feature>
<feature type="region of interest" description="Disordered" evidence="1">
    <location>
        <begin position="76"/>
        <end position="117"/>
    </location>
</feature>
<accession>E9HL88</accession>
<dbReference type="AlphaFoldDB" id="E9HL88"/>
<organism evidence="2 3">
    <name type="scientific">Daphnia pulex</name>
    <name type="common">Water flea</name>
    <dbReference type="NCBI Taxonomy" id="6669"/>
    <lineage>
        <taxon>Eukaryota</taxon>
        <taxon>Metazoa</taxon>
        <taxon>Ecdysozoa</taxon>
        <taxon>Arthropoda</taxon>
        <taxon>Crustacea</taxon>
        <taxon>Branchiopoda</taxon>
        <taxon>Diplostraca</taxon>
        <taxon>Cladocera</taxon>
        <taxon>Anomopoda</taxon>
        <taxon>Daphniidae</taxon>
        <taxon>Daphnia</taxon>
    </lineage>
</organism>
<sequence length="184" mass="20211">MSQRKENGQWRALLTIYGDQLRNQSALFEDVEEAKDLCIKYYENIMMGPRLDAELHGSCDLVTPVSNGIIKVSSKSFQSENCHPTAGTATTSIHPLRPPPPSTSTSSSSKSPAMSYLSCPRADPSPLLLQVSVSKPAANITDLLMKQTRNDDAEHIRPSRIAPRARARNGRPAVPPSINETHLY</sequence>